<dbReference type="HOGENOM" id="CLU_739330_0_0_0"/>
<sequence length="374" mass="40966">MPISYREQAQLTCPHCGGEFRADIWLIIDADEEPAAAAALRREEINIVVCPHCQASGPAGAPLMYHDARARRVLFAPAPGAADHEIRDQARDLHALLVGSIDPEQRRPYLADVDIAQDMSGLAHLLRRLDARRRPAAPPPPPPVTEPPPLLAAVEALLAADTTADLERVLVDHPELLEPATRTTLDQLAEVADTQGEREIAQALRNARELLTDMQRPREPARLTTIPPEALQALLGAQSDTELKQVIARYPLLLQPEVDELLAAEIELALAGDAEQMAHLLEVRRMALATVRASTVSPADLETAIEALLLAEDEATIVHVLEQYPLLLSETAEQALWEFAAEARVGGDEELARHAIACREMLRRVRAGLEEDRS</sequence>
<dbReference type="STRING" id="326427.Cagg_0254"/>
<dbReference type="eggNOG" id="ENOG5033VKH">
    <property type="taxonomic scope" value="Bacteria"/>
</dbReference>
<proteinExistence type="predicted"/>
<dbReference type="Proteomes" id="UP000002508">
    <property type="component" value="Chromosome"/>
</dbReference>
<feature type="domain" description="CpXC" evidence="1">
    <location>
        <begin position="11"/>
        <end position="89"/>
    </location>
</feature>
<dbReference type="RefSeq" id="WP_012615568.1">
    <property type="nucleotide sequence ID" value="NC_011831.1"/>
</dbReference>
<dbReference type="Pfam" id="PF14353">
    <property type="entry name" value="CpXC"/>
    <property type="match status" value="1"/>
</dbReference>
<dbReference type="OrthoDB" id="9811034at2"/>
<evidence type="ECO:0000313" key="2">
    <source>
        <dbReference type="EMBL" id="ACL23202.1"/>
    </source>
</evidence>
<protein>
    <recommendedName>
        <fullName evidence="1">CpXC domain-containing protein</fullName>
    </recommendedName>
</protein>
<evidence type="ECO:0000313" key="3">
    <source>
        <dbReference type="Proteomes" id="UP000002508"/>
    </source>
</evidence>
<keyword evidence="3" id="KW-1185">Reference proteome</keyword>
<dbReference type="EMBL" id="CP001337">
    <property type="protein sequence ID" value="ACL23202.1"/>
    <property type="molecule type" value="Genomic_DNA"/>
</dbReference>
<reference evidence="2" key="1">
    <citation type="submission" date="2008-12" db="EMBL/GenBank/DDBJ databases">
        <title>Complete sequence of Chloroflexus aggregans DSM 9485.</title>
        <authorList>
            <consortium name="US DOE Joint Genome Institute"/>
            <person name="Lucas S."/>
            <person name="Copeland A."/>
            <person name="Lapidus A."/>
            <person name="Glavina del Rio T."/>
            <person name="Dalin E."/>
            <person name="Tice H."/>
            <person name="Pitluck S."/>
            <person name="Foster B."/>
            <person name="Larimer F."/>
            <person name="Land M."/>
            <person name="Hauser L."/>
            <person name="Kyrpides N."/>
            <person name="Mikhailova N."/>
            <person name="Bryant D."/>
            <person name="Richardson P."/>
        </authorList>
    </citation>
    <scope>NUCLEOTIDE SEQUENCE</scope>
    <source>
        <strain evidence="2">DSM 9485</strain>
    </source>
</reference>
<dbReference type="InterPro" id="IPR025682">
    <property type="entry name" value="CpXC_dom"/>
</dbReference>
<dbReference type="AlphaFoldDB" id="B8GD02"/>
<evidence type="ECO:0000259" key="1">
    <source>
        <dbReference type="Pfam" id="PF14353"/>
    </source>
</evidence>
<organism evidence="2 3">
    <name type="scientific">Chloroflexus aggregans (strain MD-66 / DSM 9485)</name>
    <dbReference type="NCBI Taxonomy" id="326427"/>
    <lineage>
        <taxon>Bacteria</taxon>
        <taxon>Bacillati</taxon>
        <taxon>Chloroflexota</taxon>
        <taxon>Chloroflexia</taxon>
        <taxon>Chloroflexales</taxon>
        <taxon>Chloroflexineae</taxon>
        <taxon>Chloroflexaceae</taxon>
        <taxon>Chloroflexus</taxon>
    </lineage>
</organism>
<accession>B8GD02</accession>
<gene>
    <name evidence="2" type="ordered locus">Cagg_0254</name>
</gene>
<dbReference type="KEGG" id="cag:Cagg_0254"/>
<name>B8GD02_CHLAD</name>